<dbReference type="EMBL" id="AB701598">
    <property type="protein sequence ID" value="BAO99156.1"/>
    <property type="molecule type" value="Genomic_DNA"/>
</dbReference>
<dbReference type="InterPro" id="IPR009081">
    <property type="entry name" value="PP-bd_ACP"/>
</dbReference>
<dbReference type="InterPro" id="IPR010071">
    <property type="entry name" value="AA_adenyl_dom"/>
</dbReference>
<dbReference type="SUPFAM" id="SSF52777">
    <property type="entry name" value="CoA-dependent acyltransferases"/>
    <property type="match status" value="4"/>
</dbReference>
<evidence type="ECO:0000259" key="5">
    <source>
        <dbReference type="PROSITE" id="PS50075"/>
    </source>
</evidence>
<dbReference type="NCBIfam" id="TIGR01733">
    <property type="entry name" value="AA-adenyl-dom"/>
    <property type="match status" value="2"/>
</dbReference>
<dbReference type="SUPFAM" id="SSF47336">
    <property type="entry name" value="ACP-like"/>
    <property type="match status" value="2"/>
</dbReference>
<feature type="domain" description="Carrier" evidence="5">
    <location>
        <begin position="1060"/>
        <end position="1133"/>
    </location>
</feature>
<dbReference type="FunFam" id="3.40.50.980:FF:000001">
    <property type="entry name" value="Non-ribosomal peptide synthetase"/>
    <property type="match status" value="1"/>
</dbReference>
<dbReference type="InterPro" id="IPR042099">
    <property type="entry name" value="ANL_N_sf"/>
</dbReference>
<dbReference type="Pfam" id="PF00668">
    <property type="entry name" value="Condensation"/>
    <property type="match status" value="2"/>
</dbReference>
<dbReference type="InterPro" id="IPR025110">
    <property type="entry name" value="AMP-bd_C"/>
</dbReference>
<dbReference type="SMART" id="SM00823">
    <property type="entry name" value="PKS_PP"/>
    <property type="match status" value="2"/>
</dbReference>
<reference evidence="6" key="1">
    <citation type="journal article" date="2014" name="BMC Genomics">
        <title>Genome based analysis of type-I polyketide synthase and nonribosomal peptide synthetase gene clusters in seven strains of five representative Nocardia species.</title>
        <authorList>
            <person name="Komaki H."/>
            <person name="Ichikawa N."/>
            <person name="Hosoyama A."/>
            <person name="Takahashi-Nakaguchi A."/>
            <person name="Matsuzawa T."/>
            <person name="Suzuki K."/>
            <person name="Fujita N."/>
            <person name="Gonoi T."/>
        </authorList>
    </citation>
    <scope>NUCLEOTIDE SEQUENCE</scope>
    <source>
        <strain evidence="6">IFM 10847</strain>
    </source>
</reference>
<feature type="compositionally biased region" description="Polar residues" evidence="4">
    <location>
        <begin position="29"/>
        <end position="39"/>
    </location>
</feature>
<dbReference type="Gene3D" id="3.40.50.1820">
    <property type="entry name" value="alpha/beta hydrolase"/>
    <property type="match status" value="1"/>
</dbReference>
<dbReference type="Gene3D" id="3.30.559.30">
    <property type="entry name" value="Nonribosomal peptide synthetase, condensation domain"/>
    <property type="match status" value="2"/>
</dbReference>
<dbReference type="InterPro" id="IPR036736">
    <property type="entry name" value="ACP-like_sf"/>
</dbReference>
<dbReference type="Gene3D" id="3.30.559.10">
    <property type="entry name" value="Chloramphenicol acetyltransferase-like domain"/>
    <property type="match status" value="2"/>
</dbReference>
<feature type="region of interest" description="Disordered" evidence="4">
    <location>
        <begin position="9"/>
        <end position="39"/>
    </location>
</feature>
<dbReference type="FunFam" id="3.40.50.12780:FF:000012">
    <property type="entry name" value="Non-ribosomal peptide synthetase"/>
    <property type="match status" value="1"/>
</dbReference>
<dbReference type="SUPFAM" id="SSF56801">
    <property type="entry name" value="Acetyl-CoA synthetase-like"/>
    <property type="match status" value="2"/>
</dbReference>
<dbReference type="Gene3D" id="1.10.1200.10">
    <property type="entry name" value="ACP-like"/>
    <property type="match status" value="2"/>
</dbReference>
<dbReference type="GO" id="GO:0044550">
    <property type="term" value="P:secondary metabolite biosynthetic process"/>
    <property type="evidence" value="ECO:0007669"/>
    <property type="project" value="TreeGrafter"/>
</dbReference>
<evidence type="ECO:0000256" key="3">
    <source>
        <dbReference type="ARBA" id="ARBA00022553"/>
    </source>
</evidence>
<dbReference type="GO" id="GO:0003824">
    <property type="term" value="F:catalytic activity"/>
    <property type="evidence" value="ECO:0007669"/>
    <property type="project" value="InterPro"/>
</dbReference>
<dbReference type="GO" id="GO:0005829">
    <property type="term" value="C:cytosol"/>
    <property type="evidence" value="ECO:0007669"/>
    <property type="project" value="TreeGrafter"/>
</dbReference>
<dbReference type="Gene3D" id="3.40.50.980">
    <property type="match status" value="2"/>
</dbReference>
<sequence length="2469" mass="267173">MHIHLIYVKPSAAQRETSHDPESRGLLRTGTTRQGMHNGGVPQTGQQMCAMGRGAGTALPEFLVATPAFVQMGRIFAAGLCSAPNAREASMIDRSHSSLPPTKSWPLTAYQRDIMAIASRHPDLPIVQAAGYSHIEQSVDIARITRCIELAYLRNDALRLRITTVDGELRQHLSDDTPEVEVLDFSTAPDPEQACQEWMLAANRRVVPADSQMLRFAVLVDGPDSFYLFGRMHHAGGDGWALNIVTGQIITEYESEAPTEALPLYQMPSYLAYAERTAEYQATPSWAADRDWFVDYLADVRPALFPRTATLDTVERGMHSLRLDRELVNGLRATGISLFSVTSAAIAAYLAMTHRTDEVVLGVPMLNRNTPEEMLTVGDFTNVAPLRVRLTGAPTLLQVAAQIAAEVRELKKRQGFPYGDIVRALAERHAMVPTLFDVTYSYNRMPSADHIERLMARSKFFSAGTVAEAVNIVAVEHERDGTVDLHVFDSRDVFDENFPITAAIRQVGGLLRAALAAPDAPIAELDWLPRPDRAALESFEHGPDAGFPDTTLDQLFAAQAARTPDAAAVLFETGTLTFGQLRDKADGLAAELLRRGVQRDERIPIVVPRSPELLIAIQGVLRAGAAYVPIDPGYPADRIAMVIAESGARFVIATPELDEQATPGSVRRIPVDQQGATLAESTAAPADLAYVIFTSGSTGKPKGVMVEHRSVVNRLTWMQRRYPLDASDVILQKTPATFDVSVWELLWWSMTGAKVALLGPDGERDPRRIIDAIAAHGVTVLHFVPSMLGPFLAELSADPAALQRVSTLRRVFCSGEALPAELVSRFAQVFAGTGQAPQLVNLYGPTEATIDVSYFDCPADPAALTVVPIGRPIENISLSIRDAAGHRVPAGVQGELNIAGVGVARGYLDQPELTAAAFVPDPAVPGGRRYRTGDIARWRADGTIEYLGRTDDQVKIRGNRVTLGEVENQLLGAPGVRAAAVLDRPSDTHGAYLVGYFVAEHAGSATADTVAAHLAARVPGYLVPSRFIELDAIPLTANGKADRRALLAAEAAARGAGAGQPRNATEAALVEICAQVLGTPIGVHDNFFTHGGDSILALALRTAAEQRGLYLDVDLLFATPTIAELAAQVTAAPRAEADRVTEPFALLPLVDRAALHAAADAFPATSLQLGMLFHAAERADATLYKDVFRYRIAMPWQEDRFRAAFDRLVHRQPALRSAFDLTGYSVPLQIVRHRVDDALSVAPADDAAQIDEYVEQRRHFAYDIRSAPLFHLRVYPAAERVELVLSFHHAILDGWSVADLMRSLLQDYLSHMGFALPDVAADPLPTTVLAEYAKIEQQAADDPAHRAYWREFLHNANPTALPSLWQHLPDEGPAVRPQTTLLLPRGLQAAAQRFSTEHQVPLKSLFLAAHCLALRALTGQDDVTTGVIGHGRPGRADAESIAGLFLNTLPMRLDATAATWFDAVDQVARRERESYPHRRYPLRSILADRGATVFETAFNFVNYHVFSAVTAVEGLEFLGFDAREETNFPVLLTVATDPRDGRMLVRVDGDTSLTEQQCAALATACLRLLSCIVTEPHAAIDVGADRANARDLAQLIADQAARQPDSIAIRSQSHAWTYDELAYRVEVIAGKLAALGLPPQARVGVLMQRRPELIATVLAIAKVGAVCVPLDVHYPPQRLRAMMERSTPARIIADAEYADLVPDPGLLLAAATLTDGTGEPVGPLPVVAPDAPAYVLFTSGSTGEPKGVVMPHRALANLVEWQNSAESGTRAMSTMQYAPLSFDVSFQEIFATLTAGGLLRLADAAHRSDLTALLDTVITERVQRLFLPFVALQAFAEAAIATGRYPTDLAVIVSSGEQLRITPEIQKLLAAIPGVLLENQYGPTETHVALSYSMQGAPDRFPALPPIGRPIAGAQAHLLDHRLRPVPTGIEGEIYLGGAALAAGYEQRGDLTAQRFVPAGPNGEILYRTGDLGVRLASGDVVCRGRADSQVKIRGFRVEPAEVELQIAALAAEFPGIAETAVVAREFGGIDAVLTAFLVGDELGTEVAALTDRLRTVLPAHMVPAQFAWLDELPKTPSGKRDDRALREMRLDFAADTPEYLAPRDEVEAAVAAIMAEFAGIPAIGADQNFFAAGGTSVGAMRVVLSLNRRWDTEIPLDTFVSTPTAAALAAIVRNDGRRAFDPLVTLRADGAGAPLFLVHPIGGNVLCYLALTKHLPADRPVYALQAAGADIGSEPIRSMQEMAASYLAAIRRVRPEGPYHVAGWSFGGYVALEIARQLPKSEVASVTLLDTIALRPGERAPIKKQAQMKWFFLELLWYARGAAAAEFEFDEDIEDTDELFDRMLTEAIAVGILPPGSSARSIRRLYDVFEANSAAARDYRLEPLDRDVTLLRAEQGLPPGVDIAHQIVGTMFDSDSNGWADYIEGALEVVSIPGDHLNMMIDPHVRTLAEKLSASLDTAESATSTARR</sequence>
<organism evidence="6">
    <name type="scientific">Nocardia brasiliensis</name>
    <dbReference type="NCBI Taxonomy" id="37326"/>
    <lineage>
        <taxon>Bacteria</taxon>
        <taxon>Bacillati</taxon>
        <taxon>Actinomycetota</taxon>
        <taxon>Actinomycetes</taxon>
        <taxon>Mycobacteriales</taxon>
        <taxon>Nocardiaceae</taxon>
        <taxon>Nocardia</taxon>
    </lineage>
</organism>
<dbReference type="GO" id="GO:0008610">
    <property type="term" value="P:lipid biosynthetic process"/>
    <property type="evidence" value="ECO:0007669"/>
    <property type="project" value="UniProtKB-ARBA"/>
</dbReference>
<dbReference type="GO" id="GO:0031177">
    <property type="term" value="F:phosphopantetheine binding"/>
    <property type="evidence" value="ECO:0007669"/>
    <property type="project" value="InterPro"/>
</dbReference>
<dbReference type="Gene3D" id="3.40.50.12780">
    <property type="entry name" value="N-terminal domain of ligase-like"/>
    <property type="match status" value="1"/>
</dbReference>
<dbReference type="InterPro" id="IPR029058">
    <property type="entry name" value="AB_hydrolase_fold"/>
</dbReference>
<dbReference type="CDD" id="cd05930">
    <property type="entry name" value="A_NRPS"/>
    <property type="match status" value="1"/>
</dbReference>
<evidence type="ECO:0000313" key="6">
    <source>
        <dbReference type="EMBL" id="BAO99156.1"/>
    </source>
</evidence>
<dbReference type="InterPro" id="IPR023213">
    <property type="entry name" value="CAT-like_dom_sf"/>
</dbReference>
<dbReference type="InterPro" id="IPR020845">
    <property type="entry name" value="AMP-binding_CS"/>
</dbReference>
<dbReference type="Pfam" id="PF13193">
    <property type="entry name" value="AMP-binding_C"/>
    <property type="match status" value="2"/>
</dbReference>
<dbReference type="FunFam" id="3.40.50.980:FF:000002">
    <property type="entry name" value="Enterobactin synthetase component F"/>
    <property type="match status" value="1"/>
</dbReference>
<comment type="cofactor">
    <cofactor evidence="1">
        <name>pantetheine 4'-phosphate</name>
        <dbReference type="ChEBI" id="CHEBI:47942"/>
    </cofactor>
</comment>
<dbReference type="InterPro" id="IPR045851">
    <property type="entry name" value="AMP-bd_C_sf"/>
</dbReference>
<dbReference type="Gene3D" id="3.30.300.30">
    <property type="match status" value="2"/>
</dbReference>
<dbReference type="InterPro" id="IPR001242">
    <property type="entry name" value="Condensation_dom"/>
</dbReference>
<dbReference type="PROSITE" id="PS50075">
    <property type="entry name" value="CARRIER"/>
    <property type="match status" value="2"/>
</dbReference>
<accession>A0A060PXU4</accession>
<protein>
    <submittedName>
        <fullName evidence="6">Putative non-ribosomal peptide synthetase</fullName>
    </submittedName>
</protein>
<name>A0A060PXU4_NOCBR</name>
<dbReference type="Pfam" id="PF00550">
    <property type="entry name" value="PP-binding"/>
    <property type="match status" value="2"/>
</dbReference>
<dbReference type="InterPro" id="IPR001031">
    <property type="entry name" value="Thioesterase"/>
</dbReference>
<dbReference type="PROSITE" id="PS00455">
    <property type="entry name" value="AMP_BINDING"/>
    <property type="match status" value="2"/>
</dbReference>
<evidence type="ECO:0000256" key="4">
    <source>
        <dbReference type="SAM" id="MobiDB-lite"/>
    </source>
</evidence>
<feature type="compositionally biased region" description="Basic and acidic residues" evidence="4">
    <location>
        <begin position="16"/>
        <end position="25"/>
    </location>
</feature>
<feature type="domain" description="Carrier" evidence="5">
    <location>
        <begin position="2102"/>
        <end position="2177"/>
    </location>
</feature>
<dbReference type="NCBIfam" id="NF003417">
    <property type="entry name" value="PRK04813.1"/>
    <property type="match status" value="2"/>
</dbReference>
<dbReference type="GO" id="GO:0043041">
    <property type="term" value="P:amino acid activation for nonribosomal peptide biosynthetic process"/>
    <property type="evidence" value="ECO:0007669"/>
    <property type="project" value="TreeGrafter"/>
</dbReference>
<dbReference type="Pfam" id="PF00501">
    <property type="entry name" value="AMP-binding"/>
    <property type="match status" value="2"/>
</dbReference>
<dbReference type="Gene3D" id="2.30.38.10">
    <property type="entry name" value="Luciferase, Domain 3"/>
    <property type="match status" value="1"/>
</dbReference>
<dbReference type="SUPFAM" id="SSF53474">
    <property type="entry name" value="alpha/beta-Hydrolases"/>
    <property type="match status" value="1"/>
</dbReference>
<keyword evidence="3" id="KW-0597">Phosphoprotein</keyword>
<dbReference type="InterPro" id="IPR000873">
    <property type="entry name" value="AMP-dep_synth/lig_dom"/>
</dbReference>
<proteinExistence type="predicted"/>
<dbReference type="UniPathway" id="UPA00011"/>
<evidence type="ECO:0000256" key="1">
    <source>
        <dbReference type="ARBA" id="ARBA00001957"/>
    </source>
</evidence>
<dbReference type="PANTHER" id="PTHR45527">
    <property type="entry name" value="NONRIBOSOMAL PEPTIDE SYNTHETASE"/>
    <property type="match status" value="1"/>
</dbReference>
<evidence type="ECO:0000256" key="2">
    <source>
        <dbReference type="ARBA" id="ARBA00022450"/>
    </source>
</evidence>
<dbReference type="PANTHER" id="PTHR45527:SF14">
    <property type="entry name" value="PLIPASTATIN SYNTHASE SUBUNIT B"/>
    <property type="match status" value="1"/>
</dbReference>
<keyword evidence="2" id="KW-0596">Phosphopantetheine</keyword>
<dbReference type="InterPro" id="IPR020806">
    <property type="entry name" value="PKS_PP-bd"/>
</dbReference>
<dbReference type="Pfam" id="PF00975">
    <property type="entry name" value="Thioesterase"/>
    <property type="match status" value="1"/>
</dbReference>